<gene>
    <name evidence="2" type="ORF">F0L16_21975</name>
</gene>
<dbReference type="Proteomes" id="UP000322184">
    <property type="component" value="Unassembled WGS sequence"/>
</dbReference>
<evidence type="ECO:0000256" key="1">
    <source>
        <dbReference type="SAM" id="MobiDB-lite"/>
    </source>
</evidence>
<accession>A0A5B0V983</accession>
<sequence>MQQQGKDTLSLTTRRLDNQRGTLAGNGNLNLKATTVDNRHGHIVAADKGSLTLAAKDTLDNQSGRLEAGNALQLRASQLNNSQGSIVAAGDSATLTVGKAIQNAHGHLEAKTRGIK</sequence>
<organism evidence="2 3">
    <name type="scientific">Photorhabdus heterorhabditis</name>
    <dbReference type="NCBI Taxonomy" id="880156"/>
    <lineage>
        <taxon>Bacteria</taxon>
        <taxon>Pseudomonadati</taxon>
        <taxon>Pseudomonadota</taxon>
        <taxon>Gammaproteobacteria</taxon>
        <taxon>Enterobacterales</taxon>
        <taxon>Morganellaceae</taxon>
        <taxon>Photorhabdus</taxon>
    </lineage>
</organism>
<protein>
    <recommendedName>
        <fullName evidence="4">Adhesin</fullName>
    </recommendedName>
</protein>
<proteinExistence type="predicted"/>
<name>A0A5B0V983_9GAMM</name>
<evidence type="ECO:0008006" key="4">
    <source>
        <dbReference type="Google" id="ProtNLM"/>
    </source>
</evidence>
<evidence type="ECO:0000313" key="2">
    <source>
        <dbReference type="EMBL" id="KAA1170964.1"/>
    </source>
</evidence>
<dbReference type="EMBL" id="VTUW01000146">
    <property type="protein sequence ID" value="KAA1170964.1"/>
    <property type="molecule type" value="Genomic_DNA"/>
</dbReference>
<dbReference type="AlphaFoldDB" id="A0A5B0V983"/>
<comment type="caution">
    <text evidence="2">The sequence shown here is derived from an EMBL/GenBank/DDBJ whole genome shotgun (WGS) entry which is preliminary data.</text>
</comment>
<dbReference type="STRING" id="880156.AM629_21375"/>
<reference evidence="2 3" key="1">
    <citation type="submission" date="2019-09" db="EMBL/GenBank/DDBJ databases">
        <title>Whole genome sequence of Photorhabdus heterorhabditis strain ETL (Enterobacteriales: Enterobacteriaceae) a bacterial symbiont of Heterorhabditis zealandica strain ETL (Rhabditida: Heterorhabditidae).</title>
        <authorList>
            <person name="Lulamba T.E."/>
            <person name="Serepa-Dlamini M.H."/>
        </authorList>
    </citation>
    <scope>NUCLEOTIDE SEQUENCE [LARGE SCALE GENOMIC DNA]</scope>
    <source>
        <strain evidence="2 3">ETL</strain>
    </source>
</reference>
<feature type="region of interest" description="Disordered" evidence="1">
    <location>
        <begin position="1"/>
        <end position="30"/>
    </location>
</feature>
<dbReference type="NCBIfam" id="TIGR01731">
    <property type="entry name" value="fil_hemag_20aa"/>
    <property type="match status" value="3"/>
</dbReference>
<dbReference type="InterPro" id="IPR010069">
    <property type="entry name" value="CdiA_FHA1_rpt"/>
</dbReference>
<dbReference type="InterPro" id="IPR008619">
    <property type="entry name" value="Filamentous_hemagglutn_rpt"/>
</dbReference>
<evidence type="ECO:0000313" key="3">
    <source>
        <dbReference type="Proteomes" id="UP000322184"/>
    </source>
</evidence>
<dbReference type="Pfam" id="PF05594">
    <property type="entry name" value="Fil_haemagg"/>
    <property type="match status" value="1"/>
</dbReference>